<dbReference type="RefSeq" id="WP_380216390.1">
    <property type="nucleotide sequence ID" value="NZ_JBHTBN010000001.1"/>
</dbReference>
<evidence type="ECO:0000259" key="2">
    <source>
        <dbReference type="Pfam" id="PF00656"/>
    </source>
</evidence>
<evidence type="ECO:0000313" key="4">
    <source>
        <dbReference type="Proteomes" id="UP001596415"/>
    </source>
</evidence>
<dbReference type="SUPFAM" id="SSF50998">
    <property type="entry name" value="Quinoprotein alcohol dehydrogenase-like"/>
    <property type="match status" value="1"/>
</dbReference>
<keyword evidence="4" id="KW-1185">Reference proteome</keyword>
<accession>A0ABW2MQC0</accession>
<name>A0ABW2MQC0_9FLAO</name>
<sequence length="1091" mass="121499">MKKLLIILCLISCYVSTTYAQQDFVVQSVHAQGASKSLLDDSRELLITYGYQDQTIKFWNEKSGLLLKTIDSQDYVSDMVLNAKDGKLYVLSSNTIIIYSLETFKEISQHPLGRIYDIELFEADGYRSLALFAQDDNGKQGIYALNDATGEFIVGNTPVYPGDGEVSHFQFSKDNTRVLVQSNLMENYVFSFDTNQYYEVKGYALALLDNGDLIMGEYDGNAGKAYYIRQDPVTLKQLWRQEVKLEGVAGYEGVFLPFRGDVTVNSDGQSIWVAPGTSLFVELDVNLGFILGKIYREEQKTSLMASGNYLYAQSGIDKPFAKFKRYQNKPVQEYGHNVLEPQQIVTYIGENEVEILFAANYGAHTFSLLASPNVSRLTKYKTNYRDDYSDGMFQVDQNSKRVFSVTKTSDPIKVFERGNAESFENLISNIKDVRFFDYSPNTNLLATISSNGLRVIDTEKKTEVFSKIIGKDLPFVDRGLDIAPNNNTILYATKEVSGTSDLRDELTYFDFASGQEKWTKNARYSSLYHIKNGQQILAVNNTSGNMEVLDPDTGNVLRSFPLNFKGSVLESALAPDEKHIVFSGYNTDFFVFEIASGRLVNSFTNKDFQYTPGTFVSNTVVSVSVSGAIKFYDILTSKEVLRLYLFQDGGWITYTPEGYFEGSQSAWDKVAFVNNKKAIPLESVFDKFYTPRLLHKVLFDKSVIKRDDIKNLKSPPTVKINYKEGNRNLTVEDDVAETSITTQNASGEVILTANANGDRIAEFRLFQNGKSVTNNSRNLVVEDDVVVSGTEKTFKVTLVEGTNEFVGVAINSQGTESRPEKLTVIYKPAKSTPAPQGIQAHVLIVGIDTYKNPKYNLNYAVADATSFSESLQNGVKNITSKINLYEVKNDEAVRENIIAKFTEIASTANPQDIFVFYYAGHGVVSQDDEKDFYLVPYDVTQLYGNDGALKQKGVSAKELKRIASGIPAQKQLYILDACQSAGALTTIATRGAAEEKAIAQLARSTGTHWLTASGSEQYATEFDELGHGVFTYALLEALSGKADSGDKRITVNELKAYIESRVPEISAQYKGSPQYPSSFGFGQDFPVGIKN</sequence>
<dbReference type="Gene3D" id="3.40.50.1460">
    <property type="match status" value="1"/>
</dbReference>
<evidence type="ECO:0000256" key="1">
    <source>
        <dbReference type="SAM" id="SignalP"/>
    </source>
</evidence>
<dbReference type="PANTHER" id="PTHR48104:SF30">
    <property type="entry name" value="METACASPASE-1"/>
    <property type="match status" value="1"/>
</dbReference>
<gene>
    <name evidence="3" type="ORF">ACFQO1_02505</name>
</gene>
<dbReference type="Proteomes" id="UP001596415">
    <property type="component" value="Unassembled WGS sequence"/>
</dbReference>
<proteinExistence type="predicted"/>
<protein>
    <submittedName>
        <fullName evidence="3">Caspase family protein</fullName>
    </submittedName>
</protein>
<feature type="signal peptide" evidence="1">
    <location>
        <begin position="1"/>
        <end position="20"/>
    </location>
</feature>
<dbReference type="EMBL" id="JBHTBN010000001">
    <property type="protein sequence ID" value="MFC7356544.1"/>
    <property type="molecule type" value="Genomic_DNA"/>
</dbReference>
<dbReference type="InterPro" id="IPR050452">
    <property type="entry name" value="Metacaspase"/>
</dbReference>
<dbReference type="PANTHER" id="PTHR48104">
    <property type="entry name" value="METACASPASE-4"/>
    <property type="match status" value="1"/>
</dbReference>
<dbReference type="InterPro" id="IPR029030">
    <property type="entry name" value="Caspase-like_dom_sf"/>
</dbReference>
<reference evidence="4" key="1">
    <citation type="journal article" date="2019" name="Int. J. Syst. Evol. Microbiol.">
        <title>The Global Catalogue of Microorganisms (GCM) 10K type strain sequencing project: providing services to taxonomists for standard genome sequencing and annotation.</title>
        <authorList>
            <consortium name="The Broad Institute Genomics Platform"/>
            <consortium name="The Broad Institute Genome Sequencing Center for Infectious Disease"/>
            <person name="Wu L."/>
            <person name="Ma J."/>
        </authorList>
    </citation>
    <scope>NUCLEOTIDE SEQUENCE [LARGE SCALE GENOMIC DNA]</scope>
    <source>
        <strain evidence="4">CGMCC 1.16306</strain>
    </source>
</reference>
<comment type="caution">
    <text evidence="3">The sequence shown here is derived from an EMBL/GenBank/DDBJ whole genome shotgun (WGS) entry which is preliminary data.</text>
</comment>
<dbReference type="InterPro" id="IPR011600">
    <property type="entry name" value="Pept_C14_caspase"/>
</dbReference>
<dbReference type="InterPro" id="IPR011047">
    <property type="entry name" value="Quinoprotein_ADH-like_sf"/>
</dbReference>
<organism evidence="3 4">
    <name type="scientific">Jejudonia soesokkakensis</name>
    <dbReference type="NCBI Taxonomy" id="1323432"/>
    <lineage>
        <taxon>Bacteria</taxon>
        <taxon>Pseudomonadati</taxon>
        <taxon>Bacteroidota</taxon>
        <taxon>Flavobacteriia</taxon>
        <taxon>Flavobacteriales</taxon>
        <taxon>Flavobacteriaceae</taxon>
        <taxon>Jejudonia</taxon>
    </lineage>
</organism>
<dbReference type="Gene3D" id="2.130.10.10">
    <property type="entry name" value="YVTN repeat-like/Quinoprotein amine dehydrogenase"/>
    <property type="match status" value="2"/>
</dbReference>
<keyword evidence="1" id="KW-0732">Signal</keyword>
<feature type="chain" id="PRO_5045968209" evidence="1">
    <location>
        <begin position="21"/>
        <end position="1091"/>
    </location>
</feature>
<feature type="domain" description="Peptidase C14 caspase" evidence="2">
    <location>
        <begin position="841"/>
        <end position="1077"/>
    </location>
</feature>
<dbReference type="Pfam" id="PF00656">
    <property type="entry name" value="Peptidase_C14"/>
    <property type="match status" value="1"/>
</dbReference>
<dbReference type="InterPro" id="IPR015943">
    <property type="entry name" value="WD40/YVTN_repeat-like_dom_sf"/>
</dbReference>
<evidence type="ECO:0000313" key="3">
    <source>
        <dbReference type="EMBL" id="MFC7356544.1"/>
    </source>
</evidence>
<dbReference type="SUPFAM" id="SSF52129">
    <property type="entry name" value="Caspase-like"/>
    <property type="match status" value="1"/>
</dbReference>